<evidence type="ECO:0000313" key="1">
    <source>
        <dbReference type="EMBL" id="PIW17325.1"/>
    </source>
</evidence>
<dbReference type="Proteomes" id="UP000231019">
    <property type="component" value="Unassembled WGS sequence"/>
</dbReference>
<gene>
    <name evidence="1" type="ORF">COW36_09115</name>
</gene>
<protein>
    <recommendedName>
        <fullName evidence="3">Holin</fullName>
    </recommendedName>
</protein>
<name>A0A2M7G5T7_9BACT</name>
<accession>A0A2M7G5T7</accession>
<evidence type="ECO:0008006" key="3">
    <source>
        <dbReference type="Google" id="ProtNLM"/>
    </source>
</evidence>
<organism evidence="1 2">
    <name type="scientific">bacterium (Candidatus Blackallbacteria) CG17_big_fil_post_rev_8_21_14_2_50_48_46</name>
    <dbReference type="NCBI Taxonomy" id="2014261"/>
    <lineage>
        <taxon>Bacteria</taxon>
        <taxon>Candidatus Blackallbacteria</taxon>
    </lineage>
</organism>
<dbReference type="AlphaFoldDB" id="A0A2M7G5T7"/>
<evidence type="ECO:0000313" key="2">
    <source>
        <dbReference type="Proteomes" id="UP000231019"/>
    </source>
</evidence>
<proteinExistence type="predicted"/>
<dbReference type="EMBL" id="PFFQ01000024">
    <property type="protein sequence ID" value="PIW17325.1"/>
    <property type="molecule type" value="Genomic_DNA"/>
</dbReference>
<reference evidence="1 2" key="1">
    <citation type="submission" date="2017-09" db="EMBL/GenBank/DDBJ databases">
        <title>Depth-based differentiation of microbial function through sediment-hosted aquifers and enrichment of novel symbionts in the deep terrestrial subsurface.</title>
        <authorList>
            <person name="Probst A.J."/>
            <person name="Ladd B."/>
            <person name="Jarett J.K."/>
            <person name="Geller-Mcgrath D.E."/>
            <person name="Sieber C.M."/>
            <person name="Emerson J.B."/>
            <person name="Anantharaman K."/>
            <person name="Thomas B.C."/>
            <person name="Malmstrom R."/>
            <person name="Stieglmeier M."/>
            <person name="Klingl A."/>
            <person name="Woyke T."/>
            <person name="Ryan C.M."/>
            <person name="Banfield J.F."/>
        </authorList>
    </citation>
    <scope>NUCLEOTIDE SEQUENCE [LARGE SCALE GENOMIC DNA]</scope>
    <source>
        <strain evidence="1">CG17_big_fil_post_rev_8_21_14_2_50_48_46</strain>
    </source>
</reference>
<sequence length="73" mass="7690">MKPWYKSKTILVNAVAAALTALEASTGMLKPILGDSFYLIVAVGLPVVNAMLRTVTTQPLGKPEAPDEHGGLL</sequence>
<comment type="caution">
    <text evidence="1">The sequence shown here is derived from an EMBL/GenBank/DDBJ whole genome shotgun (WGS) entry which is preliminary data.</text>
</comment>